<evidence type="ECO:0000313" key="4">
    <source>
        <dbReference type="EMBL" id="MEI9412490.1"/>
    </source>
</evidence>
<dbReference type="CDD" id="cd00051">
    <property type="entry name" value="EFh"/>
    <property type="match status" value="1"/>
</dbReference>
<protein>
    <submittedName>
        <fullName evidence="4">EF-hand domain-containing protein</fullName>
    </submittedName>
</protein>
<feature type="signal peptide" evidence="2">
    <location>
        <begin position="1"/>
        <end position="23"/>
    </location>
</feature>
<dbReference type="InterPro" id="IPR002048">
    <property type="entry name" value="EF_hand_dom"/>
</dbReference>
<proteinExistence type="predicted"/>
<dbReference type="EMBL" id="JAPYKS010000029">
    <property type="protein sequence ID" value="MEI9412490.1"/>
    <property type="molecule type" value="Genomic_DNA"/>
</dbReference>
<feature type="compositionally biased region" description="Basic and acidic residues" evidence="1">
    <location>
        <begin position="66"/>
        <end position="101"/>
    </location>
</feature>
<keyword evidence="2" id="KW-0732">Signal</keyword>
<evidence type="ECO:0000256" key="1">
    <source>
        <dbReference type="SAM" id="MobiDB-lite"/>
    </source>
</evidence>
<dbReference type="SUPFAM" id="SSF47473">
    <property type="entry name" value="EF-hand"/>
    <property type="match status" value="1"/>
</dbReference>
<dbReference type="Pfam" id="PF13202">
    <property type="entry name" value="EF-hand_5"/>
    <property type="match status" value="1"/>
</dbReference>
<dbReference type="SMART" id="SM00054">
    <property type="entry name" value="EFh"/>
    <property type="match status" value="2"/>
</dbReference>
<accession>A0ABU8L3E9</accession>
<dbReference type="Gene3D" id="1.10.238.10">
    <property type="entry name" value="EF-hand"/>
    <property type="match status" value="1"/>
</dbReference>
<feature type="compositionally biased region" description="Basic and acidic residues" evidence="1">
    <location>
        <begin position="34"/>
        <end position="44"/>
    </location>
</feature>
<dbReference type="PROSITE" id="PS00018">
    <property type="entry name" value="EF_HAND_1"/>
    <property type="match status" value="1"/>
</dbReference>
<evidence type="ECO:0000313" key="5">
    <source>
        <dbReference type="Proteomes" id="UP001387293"/>
    </source>
</evidence>
<organism evidence="4 5">
    <name type="scientific">Mesorhizobium salmacidum</name>
    <dbReference type="NCBI Taxonomy" id="3015171"/>
    <lineage>
        <taxon>Bacteria</taxon>
        <taxon>Pseudomonadati</taxon>
        <taxon>Pseudomonadota</taxon>
        <taxon>Alphaproteobacteria</taxon>
        <taxon>Hyphomicrobiales</taxon>
        <taxon>Phyllobacteriaceae</taxon>
        <taxon>Mesorhizobium</taxon>
    </lineage>
</organism>
<dbReference type="Proteomes" id="UP001387293">
    <property type="component" value="Unassembled WGS sequence"/>
</dbReference>
<evidence type="ECO:0000256" key="2">
    <source>
        <dbReference type="SAM" id="SignalP"/>
    </source>
</evidence>
<gene>
    <name evidence="4" type="ORF">O7A60_27615</name>
</gene>
<feature type="domain" description="EF-hand" evidence="3">
    <location>
        <begin position="136"/>
        <end position="171"/>
    </location>
</feature>
<feature type="region of interest" description="Disordered" evidence="1">
    <location>
        <begin position="25"/>
        <end position="106"/>
    </location>
</feature>
<dbReference type="PROSITE" id="PS50222">
    <property type="entry name" value="EF_HAND_2"/>
    <property type="match status" value="1"/>
</dbReference>
<dbReference type="InterPro" id="IPR018247">
    <property type="entry name" value="EF_Hand_1_Ca_BS"/>
</dbReference>
<reference evidence="4 5" key="1">
    <citation type="submission" date="2022-12" db="EMBL/GenBank/DDBJ databases">
        <authorList>
            <person name="Muema E."/>
        </authorList>
    </citation>
    <scope>NUCLEOTIDE SEQUENCE [LARGE SCALE GENOMIC DNA]</scope>
    <source>
        <strain evidence="5">1326</strain>
    </source>
</reference>
<feature type="chain" id="PRO_5046394980" evidence="2">
    <location>
        <begin position="24"/>
        <end position="174"/>
    </location>
</feature>
<sequence length="174" mass="18817">MTGAIKATAIAGALAVCALPALAQSSGTPVPAVKAEDHGPERPSDGTGQPQDSMRTMMRQMMNEMMQERSHADGRSQPDRESGDRGSRGYRMGPRERDRMAEGGGRTGARMMHGAAMRMMFAIVDADGDGSVSQSEIEDFVDRIFNAVDENGDGRVDMEEIQSFFHGYGNREAD</sequence>
<feature type="compositionally biased region" description="Low complexity" evidence="1">
    <location>
        <begin position="54"/>
        <end position="65"/>
    </location>
</feature>
<name>A0ABU8L3E9_9HYPH</name>
<evidence type="ECO:0000259" key="3">
    <source>
        <dbReference type="PROSITE" id="PS50222"/>
    </source>
</evidence>
<comment type="caution">
    <text evidence="4">The sequence shown here is derived from an EMBL/GenBank/DDBJ whole genome shotgun (WGS) entry which is preliminary data.</text>
</comment>
<dbReference type="InterPro" id="IPR011992">
    <property type="entry name" value="EF-hand-dom_pair"/>
</dbReference>
<keyword evidence="5" id="KW-1185">Reference proteome</keyword>
<dbReference type="RefSeq" id="WP_337108880.1">
    <property type="nucleotide sequence ID" value="NZ_JAPYKS010000029.1"/>
</dbReference>